<organism evidence="1 2">
    <name type="scientific">Smallanthus sonchifolius</name>
    <dbReference type="NCBI Taxonomy" id="185202"/>
    <lineage>
        <taxon>Eukaryota</taxon>
        <taxon>Viridiplantae</taxon>
        <taxon>Streptophyta</taxon>
        <taxon>Embryophyta</taxon>
        <taxon>Tracheophyta</taxon>
        <taxon>Spermatophyta</taxon>
        <taxon>Magnoliopsida</taxon>
        <taxon>eudicotyledons</taxon>
        <taxon>Gunneridae</taxon>
        <taxon>Pentapetalae</taxon>
        <taxon>asterids</taxon>
        <taxon>campanulids</taxon>
        <taxon>Asterales</taxon>
        <taxon>Asteraceae</taxon>
        <taxon>Asteroideae</taxon>
        <taxon>Heliantheae alliance</taxon>
        <taxon>Millerieae</taxon>
        <taxon>Smallanthus</taxon>
    </lineage>
</organism>
<dbReference type="EMBL" id="CM042022">
    <property type="protein sequence ID" value="KAI3814546.1"/>
    <property type="molecule type" value="Genomic_DNA"/>
</dbReference>
<keyword evidence="2" id="KW-1185">Reference proteome</keyword>
<evidence type="ECO:0000313" key="2">
    <source>
        <dbReference type="Proteomes" id="UP001056120"/>
    </source>
</evidence>
<gene>
    <name evidence="1" type="ORF">L1987_14186</name>
</gene>
<evidence type="ECO:0000313" key="1">
    <source>
        <dbReference type="EMBL" id="KAI3814546.1"/>
    </source>
</evidence>
<reference evidence="1 2" key="2">
    <citation type="journal article" date="2022" name="Mol. Ecol. Resour.">
        <title>The genomes of chicory, endive, great burdock and yacon provide insights into Asteraceae paleo-polyploidization history and plant inulin production.</title>
        <authorList>
            <person name="Fan W."/>
            <person name="Wang S."/>
            <person name="Wang H."/>
            <person name="Wang A."/>
            <person name="Jiang F."/>
            <person name="Liu H."/>
            <person name="Zhao H."/>
            <person name="Xu D."/>
            <person name="Zhang Y."/>
        </authorList>
    </citation>
    <scope>NUCLEOTIDE SEQUENCE [LARGE SCALE GENOMIC DNA]</scope>
    <source>
        <strain evidence="2">cv. Yunnan</strain>
        <tissue evidence="1">Leaves</tissue>
    </source>
</reference>
<accession>A0ACB9J496</accession>
<protein>
    <submittedName>
        <fullName evidence="1">Uncharacterized protein</fullName>
    </submittedName>
</protein>
<proteinExistence type="predicted"/>
<dbReference type="Proteomes" id="UP001056120">
    <property type="component" value="Linkage Group LG05"/>
</dbReference>
<reference evidence="2" key="1">
    <citation type="journal article" date="2022" name="Mol. Ecol. Resour.">
        <title>The genomes of chicory, endive, great burdock and yacon provide insights into Asteraceae palaeo-polyploidization history and plant inulin production.</title>
        <authorList>
            <person name="Fan W."/>
            <person name="Wang S."/>
            <person name="Wang H."/>
            <person name="Wang A."/>
            <person name="Jiang F."/>
            <person name="Liu H."/>
            <person name="Zhao H."/>
            <person name="Xu D."/>
            <person name="Zhang Y."/>
        </authorList>
    </citation>
    <scope>NUCLEOTIDE SEQUENCE [LARGE SCALE GENOMIC DNA]</scope>
    <source>
        <strain evidence="2">cv. Yunnan</strain>
    </source>
</reference>
<sequence length="115" mass="13042">MQKKDKEDDEEKEDDVDDDKDGGGDDKKDDGNDGGDKLDKTFDDVFEREIVVYARGEGSSRSQARTAVCDGNETSLISRMTLILAWNLKRISLVTSSKPRNNPRNQIRSCRDRRC</sequence>
<comment type="caution">
    <text evidence="1">The sequence shown here is derived from an EMBL/GenBank/DDBJ whole genome shotgun (WGS) entry which is preliminary data.</text>
</comment>
<name>A0ACB9J496_9ASTR</name>